<feature type="domain" description="Amine oxidase" evidence="1">
    <location>
        <begin position="97"/>
        <end position="311"/>
    </location>
</feature>
<dbReference type="InterPro" id="IPR036188">
    <property type="entry name" value="FAD/NAD-bd_sf"/>
</dbReference>
<evidence type="ECO:0000313" key="2">
    <source>
        <dbReference type="EMBL" id="CAB4786339.1"/>
    </source>
</evidence>
<reference evidence="2" key="1">
    <citation type="submission" date="2020-05" db="EMBL/GenBank/DDBJ databases">
        <authorList>
            <person name="Chiriac C."/>
            <person name="Salcher M."/>
            <person name="Ghai R."/>
            <person name="Kavagutti S V."/>
        </authorList>
    </citation>
    <scope>NUCLEOTIDE SEQUENCE</scope>
</reference>
<dbReference type="GO" id="GO:0016491">
    <property type="term" value="F:oxidoreductase activity"/>
    <property type="evidence" value="ECO:0007669"/>
    <property type="project" value="InterPro"/>
</dbReference>
<dbReference type="AlphaFoldDB" id="A0A6J6WQP0"/>
<dbReference type="Pfam" id="PF13450">
    <property type="entry name" value="NAD_binding_8"/>
    <property type="match status" value="1"/>
</dbReference>
<dbReference type="PRINTS" id="PR00419">
    <property type="entry name" value="ADXRDTASE"/>
</dbReference>
<proteinExistence type="predicted"/>
<dbReference type="SUPFAM" id="SSF51905">
    <property type="entry name" value="FAD/NAD(P)-binding domain"/>
    <property type="match status" value="1"/>
</dbReference>
<dbReference type="Gene3D" id="3.90.660.10">
    <property type="match status" value="1"/>
</dbReference>
<dbReference type="EMBL" id="CAFAAG010000008">
    <property type="protein sequence ID" value="CAB4786339.1"/>
    <property type="molecule type" value="Genomic_DNA"/>
</dbReference>
<gene>
    <name evidence="2" type="ORF">UFOPK2975_00237</name>
</gene>
<protein>
    <submittedName>
        <fullName evidence="2">Unannotated protein</fullName>
    </submittedName>
</protein>
<dbReference type="InterPro" id="IPR002937">
    <property type="entry name" value="Amino_oxidase"/>
</dbReference>
<dbReference type="PANTHER" id="PTHR16128:SF5">
    <property type="entry name" value="FAD_NAD(P)-BINDING OXIDOREDUCTASE FAMILY PROTEIN"/>
    <property type="match status" value="1"/>
</dbReference>
<name>A0A6J6WQP0_9ZZZZ</name>
<organism evidence="2">
    <name type="scientific">freshwater metagenome</name>
    <dbReference type="NCBI Taxonomy" id="449393"/>
    <lineage>
        <taxon>unclassified sequences</taxon>
        <taxon>metagenomes</taxon>
        <taxon>ecological metagenomes</taxon>
    </lineage>
</organism>
<accession>A0A6J6WQP0</accession>
<sequence length="316" mass="34268">MRVVVIGAGIAGLMAAQSLVKHGHEVTVVDKGRSPGGRLATRRIDNATLDHGAQFFTVRDSLFESYVSEWIASGVVTEWCRGFDATAQNNDGFPRYRGVRGMTDIAKHLAQGLDVRCNTLAFSIAPGATSKWQLKIDDGSVLNADAIIVTCPLPQTYALLVTAGIELPESMLRTEYDRTICLLAVLDRPSAVIKPGGLQNPDETFSFIADNAIKGISSATALTLHANPKFSLEHWDTSIDDVQRLLLERASPWIGDATVITSQIKKWRLATPLTIWPERYWAHDMIVLAGDAFGGPKIEGAALSGLAAANYLQQII</sequence>
<dbReference type="Pfam" id="PF01593">
    <property type="entry name" value="Amino_oxidase"/>
    <property type="match status" value="1"/>
</dbReference>
<dbReference type="PANTHER" id="PTHR16128">
    <property type="entry name" value="FAD/NAD(P)-BINDING OXIDOREDUCTASE FAMILY PROTEIN"/>
    <property type="match status" value="1"/>
</dbReference>
<evidence type="ECO:0000259" key="1">
    <source>
        <dbReference type="Pfam" id="PF01593"/>
    </source>
</evidence>
<dbReference type="Gene3D" id="3.50.50.60">
    <property type="entry name" value="FAD/NAD(P)-binding domain"/>
    <property type="match status" value="1"/>
</dbReference>